<dbReference type="GeneID" id="28960171"/>
<evidence type="ECO:0000313" key="3">
    <source>
        <dbReference type="Proteomes" id="UP000009097"/>
    </source>
</evidence>
<feature type="region of interest" description="Disordered" evidence="1">
    <location>
        <begin position="170"/>
        <end position="253"/>
    </location>
</feature>
<feature type="compositionally biased region" description="Polar residues" evidence="1">
    <location>
        <begin position="213"/>
        <end position="223"/>
    </location>
</feature>
<dbReference type="VEuPathDB" id="FungiDB:FOXG_19465"/>
<feature type="compositionally biased region" description="Basic and acidic residues" evidence="1">
    <location>
        <begin position="174"/>
        <end position="207"/>
    </location>
</feature>
<accession>A0A0J9V276</accession>
<organism evidence="2 3">
    <name type="scientific">Fusarium oxysporum f. sp. lycopersici (strain 4287 / CBS 123668 / FGSC 9935 / NRRL 34936)</name>
    <name type="common">Fusarium vascular wilt of tomato</name>
    <dbReference type="NCBI Taxonomy" id="426428"/>
    <lineage>
        <taxon>Eukaryota</taxon>
        <taxon>Fungi</taxon>
        <taxon>Dikarya</taxon>
        <taxon>Ascomycota</taxon>
        <taxon>Pezizomycotina</taxon>
        <taxon>Sordariomycetes</taxon>
        <taxon>Hypocreomycetidae</taxon>
        <taxon>Hypocreales</taxon>
        <taxon>Nectriaceae</taxon>
        <taxon>Fusarium</taxon>
        <taxon>Fusarium oxysporum species complex</taxon>
    </lineage>
</organism>
<name>A0A0J9V276_FUSO4</name>
<proteinExistence type="predicted"/>
<reference evidence="2" key="2">
    <citation type="journal article" date="2010" name="Nature">
        <title>Comparative genomics reveals mobile pathogenicity chromosomes in Fusarium.</title>
        <authorList>
            <person name="Ma L.J."/>
            <person name="van der Does H.C."/>
            <person name="Borkovich K.A."/>
            <person name="Coleman J.J."/>
            <person name="Daboussi M.J."/>
            <person name="Di Pietro A."/>
            <person name="Dufresne M."/>
            <person name="Freitag M."/>
            <person name="Grabherr M."/>
            <person name="Henrissat B."/>
            <person name="Houterman P.M."/>
            <person name="Kang S."/>
            <person name="Shim W.B."/>
            <person name="Woloshuk C."/>
            <person name="Xie X."/>
            <person name="Xu J.R."/>
            <person name="Antoniw J."/>
            <person name="Baker S.E."/>
            <person name="Bluhm B.H."/>
            <person name="Breakspear A."/>
            <person name="Brown D.W."/>
            <person name="Butchko R.A."/>
            <person name="Chapman S."/>
            <person name="Coulson R."/>
            <person name="Coutinho P.M."/>
            <person name="Danchin E.G."/>
            <person name="Diener A."/>
            <person name="Gale L.R."/>
            <person name="Gardiner D.M."/>
            <person name="Goff S."/>
            <person name="Hammond-Kosack K.E."/>
            <person name="Hilburn K."/>
            <person name="Hua-Van A."/>
            <person name="Jonkers W."/>
            <person name="Kazan K."/>
            <person name="Kodira C.D."/>
            <person name="Koehrsen M."/>
            <person name="Kumar L."/>
            <person name="Lee Y.H."/>
            <person name="Li L."/>
            <person name="Manners J.M."/>
            <person name="Miranda-Saavedra D."/>
            <person name="Mukherjee M."/>
            <person name="Park G."/>
            <person name="Park J."/>
            <person name="Park S.Y."/>
            <person name="Proctor R.H."/>
            <person name="Regev A."/>
            <person name="Ruiz-Roldan M.C."/>
            <person name="Sain D."/>
            <person name="Sakthikumar S."/>
            <person name="Sykes S."/>
            <person name="Schwartz D.C."/>
            <person name="Turgeon B.G."/>
            <person name="Wapinski I."/>
            <person name="Yoder O."/>
            <person name="Young S."/>
            <person name="Zeng Q."/>
            <person name="Zhou S."/>
            <person name="Galagan J."/>
            <person name="Cuomo C.A."/>
            <person name="Kistler H.C."/>
            <person name="Rep M."/>
        </authorList>
    </citation>
    <scope>NUCLEOTIDE SEQUENCE [LARGE SCALE GENOMIC DNA]</scope>
    <source>
        <strain evidence="2">4287</strain>
    </source>
</reference>
<dbReference type="OrthoDB" id="10469074at2759"/>
<reference evidence="2" key="1">
    <citation type="submission" date="2007-04" db="EMBL/GenBank/DDBJ databases">
        <authorList>
            <consortium name="The Broad Institute Genome Sequencing Platform"/>
            <person name="Birren B."/>
            <person name="Lander E."/>
            <person name="Galagan J."/>
            <person name="Nusbaum C."/>
            <person name="Devon K."/>
            <person name="Ma L.-J."/>
            <person name="Jaffe D."/>
            <person name="Butler J."/>
            <person name="Alvarez P."/>
            <person name="Gnerre S."/>
            <person name="Grabherr M."/>
            <person name="Kleber M."/>
            <person name="Mauceli E."/>
            <person name="Brockman W."/>
            <person name="MacCallum I.A."/>
            <person name="Young S."/>
            <person name="LaButti K."/>
            <person name="DeCaprio D."/>
            <person name="Crawford M."/>
            <person name="Koehrsen M."/>
            <person name="Engels R."/>
            <person name="Montgomery P."/>
            <person name="Pearson M."/>
            <person name="Howarth C."/>
            <person name="Larson L."/>
            <person name="White J."/>
            <person name="O'Leary S."/>
            <person name="Kodira C."/>
            <person name="Zeng Q."/>
            <person name="Yandava C."/>
            <person name="Alvarado L."/>
            <person name="Kistler C."/>
            <person name="Shim W.-B."/>
            <person name="Kang S."/>
            <person name="Woloshuk C."/>
        </authorList>
    </citation>
    <scope>NUCLEOTIDE SEQUENCE</scope>
    <source>
        <strain evidence="2">4287</strain>
    </source>
</reference>
<protein>
    <submittedName>
        <fullName evidence="2">Uncharacterized protein</fullName>
    </submittedName>
</protein>
<dbReference type="AlphaFoldDB" id="A0A0J9V276"/>
<dbReference type="EMBL" id="DS231702">
    <property type="protein sequence ID" value="KNB04956.1"/>
    <property type="molecule type" value="Genomic_DNA"/>
</dbReference>
<dbReference type="KEGG" id="fox:FOXG_19465"/>
<dbReference type="Proteomes" id="UP000009097">
    <property type="component" value="Unassembled WGS sequence"/>
</dbReference>
<evidence type="ECO:0000256" key="1">
    <source>
        <dbReference type="SAM" id="MobiDB-lite"/>
    </source>
</evidence>
<evidence type="ECO:0000313" key="2">
    <source>
        <dbReference type="EMBL" id="KNB04956.1"/>
    </source>
</evidence>
<feature type="compositionally biased region" description="Basic and acidic residues" evidence="1">
    <location>
        <begin position="225"/>
        <end position="253"/>
    </location>
</feature>
<dbReference type="RefSeq" id="XP_018243001.1">
    <property type="nucleotide sequence ID" value="XM_018399679.1"/>
</dbReference>
<sequence>MSQQESGCLMLLDYTRDRVLDFNSDLDLKNICSRMRSLSIEADVVRGWKSTIKAIESGIGCGSLIQNLHSYLKFLFGNEKGNRKRQYVIDKLKEFDFNLTVLVGLSCPEAKDIDISIYNAIVTLYPTLTKYYHLTVVFSHKTIRNGILQKMITRVSGNPDWQSGLNQLQGLAETEPRTNRKHGRDDGEQVKPEFAERPLRQRPEPSHGHGCSISENNQRLTQSEDVEKHNDKPNNKNDREIDKQSTKDPEPEGDVYELHKLSLIDLVFKSDLVTAIILTVLRPPKNPSSESAPDSSKGSFFTIWAERTLGTEVAEQRTVKPIWVLQQT</sequence>
<gene>
    <name evidence="2" type="ORF">FOXG_19465</name>
</gene>